<dbReference type="EMBL" id="APGJ01000009">
    <property type="protein sequence ID" value="EYD70454.1"/>
    <property type="molecule type" value="Genomic_DNA"/>
</dbReference>
<dbReference type="Gene3D" id="3.40.50.1360">
    <property type="match status" value="1"/>
</dbReference>
<dbReference type="SMART" id="SM01134">
    <property type="entry name" value="DeoRC"/>
    <property type="match status" value="1"/>
</dbReference>
<accession>A0A017H9J4</accession>
<evidence type="ECO:0000259" key="5">
    <source>
        <dbReference type="PROSITE" id="PS51000"/>
    </source>
</evidence>
<dbReference type="InterPro" id="IPR001034">
    <property type="entry name" value="DeoR_HTH"/>
</dbReference>
<protein>
    <submittedName>
        <fullName evidence="6">Transcriptional regulator</fullName>
    </submittedName>
</protein>
<dbReference type="PRINTS" id="PR00037">
    <property type="entry name" value="HTHLACR"/>
</dbReference>
<keyword evidence="6" id="KW-0614">Plasmid</keyword>
<dbReference type="HOGENOM" id="CLU_060699_0_1_5"/>
<evidence type="ECO:0000256" key="1">
    <source>
        <dbReference type="ARBA" id="ARBA00022491"/>
    </source>
</evidence>
<keyword evidence="4" id="KW-0804">Transcription</keyword>
<dbReference type="Pfam" id="PF00455">
    <property type="entry name" value="DeoRC"/>
    <property type="match status" value="1"/>
</dbReference>
<keyword evidence="1" id="KW-0678">Repressor</keyword>
<keyword evidence="3" id="KW-0238">DNA-binding</keyword>
<dbReference type="PANTHER" id="PTHR30363">
    <property type="entry name" value="HTH-TYPE TRANSCRIPTIONAL REGULATOR SRLR-RELATED"/>
    <property type="match status" value="1"/>
</dbReference>
<organism evidence="6 7">
    <name type="scientific">Limimaricola hongkongensis DSM 17492</name>
    <dbReference type="NCBI Taxonomy" id="1122180"/>
    <lineage>
        <taxon>Bacteria</taxon>
        <taxon>Pseudomonadati</taxon>
        <taxon>Pseudomonadota</taxon>
        <taxon>Alphaproteobacteria</taxon>
        <taxon>Rhodobacterales</taxon>
        <taxon>Paracoccaceae</taxon>
        <taxon>Limimaricola</taxon>
    </lineage>
</organism>
<evidence type="ECO:0000313" key="6">
    <source>
        <dbReference type="EMBL" id="EYD70454.1"/>
    </source>
</evidence>
<dbReference type="InterPro" id="IPR037171">
    <property type="entry name" value="NagB/RpiA_transferase-like"/>
</dbReference>
<evidence type="ECO:0000256" key="2">
    <source>
        <dbReference type="ARBA" id="ARBA00023015"/>
    </source>
</evidence>
<sequence>MASEARPAKAERQAQILMELKLRPHVRIADLAARFSVTPETIRRDLGALDGRGQIRRAYGGATAPFPDTRHGLEARQGTRVEERARIGRAAAALVTPGETLMIDAGATTIEFARYLAIAATPVTVITNCLQVAQLLGGVPGGQVMLCGGRLLAGEGALVGAEAVEALGRYRVDACYLGASAIDEASVSEAVQGFDAVKRAMLAAAARRVVLIDSTKQGRRDFAQVAPLSKIDLVVTDRAPEAGLARSLAAQGVALRVARG</sequence>
<dbReference type="PANTHER" id="PTHR30363:SF4">
    <property type="entry name" value="GLYCEROL-3-PHOSPHATE REGULON REPRESSOR"/>
    <property type="match status" value="1"/>
</dbReference>
<gene>
    <name evidence="6" type="ORF">Lokhon_00036</name>
</gene>
<dbReference type="SMART" id="SM00420">
    <property type="entry name" value="HTH_DEOR"/>
    <property type="match status" value="1"/>
</dbReference>
<dbReference type="PROSITE" id="PS51000">
    <property type="entry name" value="HTH_DEOR_2"/>
    <property type="match status" value="1"/>
</dbReference>
<dbReference type="OrthoDB" id="9816363at2"/>
<dbReference type="GO" id="GO:0003677">
    <property type="term" value="F:DNA binding"/>
    <property type="evidence" value="ECO:0007669"/>
    <property type="project" value="UniProtKB-KW"/>
</dbReference>
<dbReference type="RefSeq" id="WP_017929887.1">
    <property type="nucleotide sequence ID" value="NZ_CM002675.1"/>
</dbReference>
<dbReference type="GO" id="GO:0003700">
    <property type="term" value="F:DNA-binding transcription factor activity"/>
    <property type="evidence" value="ECO:0007669"/>
    <property type="project" value="InterPro"/>
</dbReference>
<evidence type="ECO:0000256" key="3">
    <source>
        <dbReference type="ARBA" id="ARBA00023125"/>
    </source>
</evidence>
<reference evidence="6 7" key="1">
    <citation type="submission" date="2013-03" db="EMBL/GenBank/DDBJ databases">
        <authorList>
            <person name="Fiebig A."/>
            <person name="Goeker M."/>
            <person name="Klenk H.-P.P."/>
        </authorList>
    </citation>
    <scope>NUCLEOTIDE SEQUENCE [LARGE SCALE GENOMIC DNA]</scope>
    <source>
        <strain evidence="6 7">DSM 17492</strain>
        <plasmid evidence="6 7">pLokhon01</plasmid>
    </source>
</reference>
<dbReference type="InterPro" id="IPR018356">
    <property type="entry name" value="Tscrpt_reg_HTH_DeoR_CS"/>
</dbReference>
<dbReference type="Proteomes" id="UP000025047">
    <property type="component" value="Plasmid pLokhon01"/>
</dbReference>
<dbReference type="InterPro" id="IPR036390">
    <property type="entry name" value="WH_DNA-bd_sf"/>
</dbReference>
<dbReference type="InterPro" id="IPR050313">
    <property type="entry name" value="Carb_Metab_HTH_regulators"/>
</dbReference>
<feature type="domain" description="HTH deoR-type" evidence="5">
    <location>
        <begin position="9"/>
        <end position="64"/>
    </location>
</feature>
<dbReference type="PROSITE" id="PS00894">
    <property type="entry name" value="HTH_DEOR_1"/>
    <property type="match status" value="1"/>
</dbReference>
<geneLocation type="plasmid" evidence="6 7">
    <name>pLokhon01</name>
</geneLocation>
<evidence type="ECO:0000256" key="4">
    <source>
        <dbReference type="ARBA" id="ARBA00023163"/>
    </source>
</evidence>
<proteinExistence type="predicted"/>
<dbReference type="SUPFAM" id="SSF100950">
    <property type="entry name" value="NagB/RpiA/CoA transferase-like"/>
    <property type="match status" value="1"/>
</dbReference>
<dbReference type="InterPro" id="IPR014036">
    <property type="entry name" value="DeoR-like_C"/>
</dbReference>
<evidence type="ECO:0000313" key="7">
    <source>
        <dbReference type="Proteomes" id="UP000025047"/>
    </source>
</evidence>
<dbReference type="SUPFAM" id="SSF46785">
    <property type="entry name" value="Winged helix' DNA-binding domain"/>
    <property type="match status" value="1"/>
</dbReference>
<keyword evidence="2" id="KW-0805">Transcription regulation</keyword>
<name>A0A017H9J4_9RHOB</name>
<keyword evidence="7" id="KW-1185">Reference proteome</keyword>
<comment type="caution">
    <text evidence="6">The sequence shown here is derived from an EMBL/GenBank/DDBJ whole genome shotgun (WGS) entry which is preliminary data.</text>
</comment>
<dbReference type="PATRIC" id="fig|1122180.6.peg.36"/>
<dbReference type="AlphaFoldDB" id="A0A017H9J4"/>
<dbReference type="Gene3D" id="1.10.10.10">
    <property type="entry name" value="Winged helix-like DNA-binding domain superfamily/Winged helix DNA-binding domain"/>
    <property type="match status" value="1"/>
</dbReference>
<dbReference type="Pfam" id="PF08220">
    <property type="entry name" value="HTH_DeoR"/>
    <property type="match status" value="1"/>
</dbReference>
<dbReference type="InterPro" id="IPR036388">
    <property type="entry name" value="WH-like_DNA-bd_sf"/>
</dbReference>